<proteinExistence type="predicted"/>
<gene>
    <name evidence="1" type="ORF">GCM10023314_19210</name>
</gene>
<organism evidence="1 2">
    <name type="scientific">Algibacter agarivorans</name>
    <dbReference type="NCBI Taxonomy" id="1109741"/>
    <lineage>
        <taxon>Bacteria</taxon>
        <taxon>Pseudomonadati</taxon>
        <taxon>Bacteroidota</taxon>
        <taxon>Flavobacteriia</taxon>
        <taxon>Flavobacteriales</taxon>
        <taxon>Flavobacteriaceae</taxon>
        <taxon>Algibacter</taxon>
    </lineage>
</organism>
<accession>A0ABP9GJY3</accession>
<evidence type="ECO:0008006" key="3">
    <source>
        <dbReference type="Google" id="ProtNLM"/>
    </source>
</evidence>
<evidence type="ECO:0000313" key="1">
    <source>
        <dbReference type="EMBL" id="GAA4946084.1"/>
    </source>
</evidence>
<protein>
    <recommendedName>
        <fullName evidence="3">YceI-like domain-containing protein</fullName>
    </recommendedName>
</protein>
<evidence type="ECO:0000313" key="2">
    <source>
        <dbReference type="Proteomes" id="UP001501302"/>
    </source>
</evidence>
<keyword evidence="2" id="KW-1185">Reference proteome</keyword>
<dbReference type="Proteomes" id="UP001501302">
    <property type="component" value="Unassembled WGS sequence"/>
</dbReference>
<dbReference type="RefSeq" id="WP_345191780.1">
    <property type="nucleotide sequence ID" value="NZ_BAABJJ010000029.1"/>
</dbReference>
<reference evidence="2" key="1">
    <citation type="journal article" date="2019" name="Int. J. Syst. Evol. Microbiol.">
        <title>The Global Catalogue of Microorganisms (GCM) 10K type strain sequencing project: providing services to taxonomists for standard genome sequencing and annotation.</title>
        <authorList>
            <consortium name="The Broad Institute Genomics Platform"/>
            <consortium name="The Broad Institute Genome Sequencing Center for Infectious Disease"/>
            <person name="Wu L."/>
            <person name="Ma J."/>
        </authorList>
    </citation>
    <scope>NUCLEOTIDE SEQUENCE [LARGE SCALE GENOMIC DNA]</scope>
    <source>
        <strain evidence="2">JCM 18285</strain>
    </source>
</reference>
<comment type="caution">
    <text evidence="1">The sequence shown here is derived from an EMBL/GenBank/DDBJ whole genome shotgun (WGS) entry which is preliminary data.</text>
</comment>
<sequence length="161" mass="18610">MINALKNQNITYTAFDSDITFYASKSYSRQPLKNTFQIEASIDAYNIQIDMFKKTDKPEKGVINFQSFPEIQFRGELLEFDYSELYENESTVVLKGGIKVLCKKKQKTFLGSVKRIEDTIYLKANLSLNPYEFEFEKVLNCQKPLHSAKAISVEIMLHLKA</sequence>
<name>A0ABP9GJY3_9FLAO</name>
<dbReference type="EMBL" id="BAABJJ010000029">
    <property type="protein sequence ID" value="GAA4946084.1"/>
    <property type="molecule type" value="Genomic_DNA"/>
</dbReference>